<dbReference type="Proteomes" id="UP000239872">
    <property type="component" value="Unassembled WGS sequence"/>
</dbReference>
<dbReference type="AlphaFoldDB" id="A0A2S7SQN0"/>
<name>A0A2S7SQN0_9BACT</name>
<dbReference type="InterPro" id="IPR036097">
    <property type="entry name" value="HisK_dim/P_sf"/>
</dbReference>
<comment type="catalytic activity">
    <reaction evidence="1">
        <text>ATP + protein L-histidine = ADP + protein N-phospho-L-histidine.</text>
        <dbReference type="EC" id="2.7.13.3"/>
    </reaction>
</comment>
<gene>
    <name evidence="5" type="ORF">CJD36_021800</name>
</gene>
<dbReference type="PRINTS" id="PR00344">
    <property type="entry name" value="BCTRLSENSOR"/>
</dbReference>
<dbReference type="SMART" id="SM00387">
    <property type="entry name" value="HATPase_c"/>
    <property type="match status" value="1"/>
</dbReference>
<sequence length="271" mass="29639">MTNNSLHKPKGDKNSLIANFKKSDPIQQKLDNAEARIALLEQKCSHKDKILAVLAHDLRSPLSSISGLISVFEGKDAQRELELHVSELKTQLISVNELMNNLLRWASHSFEDAYSSHATNIDAASILRLNMELLDFVAKEKNIQLINTTTGPIELFVNQDQVDIILRNLLLNAVKFTGSGGTITISSQVNNNNTEITITDTGVGMSPQQLGTLFSSTHFSNYGTSGEKGFGLGLLLCKEYLDINNGTITITSELNKGTAITIMLPSAINDQ</sequence>
<evidence type="ECO:0000259" key="4">
    <source>
        <dbReference type="PROSITE" id="PS50109"/>
    </source>
</evidence>
<dbReference type="RefSeq" id="WP_105041333.1">
    <property type="nucleotide sequence ID" value="NZ_PPSL01000010.1"/>
</dbReference>
<dbReference type="InterPro" id="IPR003661">
    <property type="entry name" value="HisK_dim/P_dom"/>
</dbReference>
<keyword evidence="6" id="KW-1185">Reference proteome</keyword>
<organism evidence="5 6">
    <name type="scientific">Flavipsychrobacter stenotrophus</name>
    <dbReference type="NCBI Taxonomy" id="2077091"/>
    <lineage>
        <taxon>Bacteria</taxon>
        <taxon>Pseudomonadati</taxon>
        <taxon>Bacteroidota</taxon>
        <taxon>Chitinophagia</taxon>
        <taxon>Chitinophagales</taxon>
        <taxon>Chitinophagaceae</taxon>
        <taxon>Flavipsychrobacter</taxon>
    </lineage>
</organism>
<dbReference type="CDD" id="cd00082">
    <property type="entry name" value="HisKA"/>
    <property type="match status" value="1"/>
</dbReference>
<dbReference type="OrthoDB" id="9810447at2"/>
<dbReference type="InterPro" id="IPR004358">
    <property type="entry name" value="Sig_transdc_His_kin-like_C"/>
</dbReference>
<evidence type="ECO:0000313" key="5">
    <source>
        <dbReference type="EMBL" id="PQJ08905.1"/>
    </source>
</evidence>
<dbReference type="SMART" id="SM00388">
    <property type="entry name" value="HisKA"/>
    <property type="match status" value="1"/>
</dbReference>
<evidence type="ECO:0000313" key="6">
    <source>
        <dbReference type="Proteomes" id="UP000239872"/>
    </source>
</evidence>
<dbReference type="PANTHER" id="PTHR43547">
    <property type="entry name" value="TWO-COMPONENT HISTIDINE KINASE"/>
    <property type="match status" value="1"/>
</dbReference>
<comment type="caution">
    <text evidence="5">The sequence shown here is derived from an EMBL/GenBank/DDBJ whole genome shotgun (WGS) entry which is preliminary data.</text>
</comment>
<accession>A0A2S7SQN0</accession>
<dbReference type="EMBL" id="PPSL01000010">
    <property type="protein sequence ID" value="PQJ08905.1"/>
    <property type="molecule type" value="Genomic_DNA"/>
</dbReference>
<protein>
    <recommendedName>
        <fullName evidence="2">histidine kinase</fullName>
        <ecNumber evidence="2">2.7.13.3</ecNumber>
    </recommendedName>
</protein>
<dbReference type="SUPFAM" id="SSF47384">
    <property type="entry name" value="Homodimeric domain of signal transducing histidine kinase"/>
    <property type="match status" value="1"/>
</dbReference>
<dbReference type="PANTHER" id="PTHR43547:SF2">
    <property type="entry name" value="HYBRID SIGNAL TRANSDUCTION HISTIDINE KINASE C"/>
    <property type="match status" value="1"/>
</dbReference>
<dbReference type="InterPro" id="IPR003594">
    <property type="entry name" value="HATPase_dom"/>
</dbReference>
<proteinExistence type="predicted"/>
<feature type="domain" description="Histidine kinase" evidence="4">
    <location>
        <begin position="53"/>
        <end position="268"/>
    </location>
</feature>
<dbReference type="Pfam" id="PF02518">
    <property type="entry name" value="HATPase_c"/>
    <property type="match status" value="1"/>
</dbReference>
<dbReference type="Pfam" id="PF00512">
    <property type="entry name" value="HisKA"/>
    <property type="match status" value="1"/>
</dbReference>
<dbReference type="InterPro" id="IPR005467">
    <property type="entry name" value="His_kinase_dom"/>
</dbReference>
<dbReference type="GO" id="GO:0000155">
    <property type="term" value="F:phosphorelay sensor kinase activity"/>
    <property type="evidence" value="ECO:0007669"/>
    <property type="project" value="InterPro"/>
</dbReference>
<dbReference type="Gene3D" id="1.10.287.130">
    <property type="match status" value="1"/>
</dbReference>
<reference evidence="5 6" key="1">
    <citation type="submission" date="2018-01" db="EMBL/GenBank/DDBJ databases">
        <title>A novel member of the phylum Bacteroidetes isolated from glacier ice.</title>
        <authorList>
            <person name="Liu Q."/>
            <person name="Xin Y.-H."/>
        </authorList>
    </citation>
    <scope>NUCLEOTIDE SEQUENCE [LARGE SCALE GENOMIC DNA]</scope>
    <source>
        <strain evidence="5 6">RB1R16</strain>
    </source>
</reference>
<dbReference type="EC" id="2.7.13.3" evidence="2"/>
<evidence type="ECO:0000256" key="2">
    <source>
        <dbReference type="ARBA" id="ARBA00012438"/>
    </source>
</evidence>
<evidence type="ECO:0000256" key="3">
    <source>
        <dbReference type="ARBA" id="ARBA00022553"/>
    </source>
</evidence>
<dbReference type="PROSITE" id="PS50109">
    <property type="entry name" value="HIS_KIN"/>
    <property type="match status" value="1"/>
</dbReference>
<dbReference type="InterPro" id="IPR036890">
    <property type="entry name" value="HATPase_C_sf"/>
</dbReference>
<dbReference type="Gene3D" id="3.30.565.10">
    <property type="entry name" value="Histidine kinase-like ATPase, C-terminal domain"/>
    <property type="match status" value="1"/>
</dbReference>
<evidence type="ECO:0000256" key="1">
    <source>
        <dbReference type="ARBA" id="ARBA00000085"/>
    </source>
</evidence>
<keyword evidence="3" id="KW-0597">Phosphoprotein</keyword>
<dbReference type="SUPFAM" id="SSF55874">
    <property type="entry name" value="ATPase domain of HSP90 chaperone/DNA topoisomerase II/histidine kinase"/>
    <property type="match status" value="1"/>
</dbReference>